<evidence type="ECO:0000256" key="9">
    <source>
        <dbReference type="SAM" id="SignalP"/>
    </source>
</evidence>
<dbReference type="SMART" id="SM00636">
    <property type="entry name" value="Glyco_18"/>
    <property type="match status" value="1"/>
</dbReference>
<feature type="domain" description="GH18" evidence="10">
    <location>
        <begin position="52"/>
        <end position="463"/>
    </location>
</feature>
<comment type="caution">
    <text evidence="11">The sequence shown here is derived from an EMBL/GenBank/DDBJ whole genome shotgun (WGS) entry which is preliminary data.</text>
</comment>
<dbReference type="Pfam" id="PF02839">
    <property type="entry name" value="CBM_5_12"/>
    <property type="match status" value="2"/>
</dbReference>
<reference evidence="11 12" key="1">
    <citation type="submission" date="2021-03" db="EMBL/GenBank/DDBJ databases">
        <authorList>
            <person name="Xin L."/>
        </authorList>
    </citation>
    <scope>NUCLEOTIDE SEQUENCE [LARGE SCALE GENOMIC DNA]</scope>
    <source>
        <strain evidence="11 12">XHU 5031</strain>
    </source>
</reference>
<dbReference type="InterPro" id="IPR029070">
    <property type="entry name" value="Chitinase_insertion_sf"/>
</dbReference>
<evidence type="ECO:0000256" key="6">
    <source>
        <dbReference type="ARBA" id="ARBA00023295"/>
    </source>
</evidence>
<keyword evidence="9" id="KW-0732">Signal</keyword>
<comment type="similarity">
    <text evidence="8">Belongs to the glycosyl hydrolase 18 family.</text>
</comment>
<dbReference type="InterPro" id="IPR006311">
    <property type="entry name" value="TAT_signal"/>
</dbReference>
<feature type="chain" id="PRO_5047132582" description="chitinase" evidence="9">
    <location>
        <begin position="38"/>
        <end position="581"/>
    </location>
</feature>
<dbReference type="PANTHER" id="PTHR11177">
    <property type="entry name" value="CHITINASE"/>
    <property type="match status" value="1"/>
</dbReference>
<dbReference type="PANTHER" id="PTHR11177:SF317">
    <property type="entry name" value="CHITINASE 12-RELATED"/>
    <property type="match status" value="1"/>
</dbReference>
<dbReference type="Proteomes" id="UP000664617">
    <property type="component" value="Unassembled WGS sequence"/>
</dbReference>
<dbReference type="InterPro" id="IPR036573">
    <property type="entry name" value="CBM_sf_5/12"/>
</dbReference>
<gene>
    <name evidence="11" type="ORF">J0911_18900</name>
</gene>
<dbReference type="SUPFAM" id="SSF51445">
    <property type="entry name" value="(Trans)glycosidases"/>
    <property type="match status" value="1"/>
</dbReference>
<dbReference type="SUPFAM" id="SSF54556">
    <property type="entry name" value="Chitinase insertion domain"/>
    <property type="match status" value="1"/>
</dbReference>
<evidence type="ECO:0000256" key="1">
    <source>
        <dbReference type="ARBA" id="ARBA00000822"/>
    </source>
</evidence>
<dbReference type="InterPro" id="IPR011583">
    <property type="entry name" value="Chitinase_II/V-like_cat"/>
</dbReference>
<dbReference type="SMART" id="SM00495">
    <property type="entry name" value="ChtBD3"/>
    <property type="match status" value="2"/>
</dbReference>
<keyword evidence="3 7" id="KW-0378">Hydrolase</keyword>
<evidence type="ECO:0000256" key="8">
    <source>
        <dbReference type="RuleBase" id="RU004453"/>
    </source>
</evidence>
<dbReference type="PROSITE" id="PS01095">
    <property type="entry name" value="GH18_1"/>
    <property type="match status" value="1"/>
</dbReference>
<evidence type="ECO:0000259" key="10">
    <source>
        <dbReference type="PROSITE" id="PS51910"/>
    </source>
</evidence>
<keyword evidence="4" id="KW-0624">Polysaccharide degradation</keyword>
<keyword evidence="4" id="KW-0146">Chitin degradation</keyword>
<dbReference type="CDD" id="cd06548">
    <property type="entry name" value="GH18_chitinase"/>
    <property type="match status" value="1"/>
</dbReference>
<keyword evidence="12" id="KW-1185">Reference proteome</keyword>
<protein>
    <recommendedName>
        <fullName evidence="2">chitinase</fullName>
        <ecNumber evidence="2">3.2.1.14</ecNumber>
    </recommendedName>
</protein>
<dbReference type="InterPro" id="IPR001579">
    <property type="entry name" value="Glyco_hydro_18_chit_AS"/>
</dbReference>
<comment type="catalytic activity">
    <reaction evidence="1">
        <text>Random endo-hydrolysis of N-acetyl-beta-D-glucosaminide (1-&gt;4)-beta-linkages in chitin and chitodextrins.</text>
        <dbReference type="EC" id="3.2.1.14"/>
    </reaction>
</comment>
<evidence type="ECO:0000256" key="7">
    <source>
        <dbReference type="RuleBase" id="RU000489"/>
    </source>
</evidence>
<dbReference type="CDD" id="cd12215">
    <property type="entry name" value="ChiC_BD"/>
    <property type="match status" value="2"/>
</dbReference>
<reference evidence="12" key="2">
    <citation type="submission" date="2023-07" db="EMBL/GenBank/DDBJ databases">
        <title>Myceligenerans salitolerans sp. nov., a halotolerant actinomycete isolated from a salt lake in Xinjiang, China.</title>
        <authorList>
            <person name="Guan T."/>
        </authorList>
    </citation>
    <scope>NUCLEOTIDE SEQUENCE [LARGE SCALE GENOMIC DNA]</scope>
    <source>
        <strain evidence="12">XHU 5031</strain>
    </source>
</reference>
<dbReference type="Gene3D" id="3.20.20.80">
    <property type="entry name" value="Glycosidases"/>
    <property type="match status" value="1"/>
</dbReference>
<sequence length="581" mass="62170">MFPLPRTRPRRHGLAVGLATLVTIGLAAAGAPATASAAPSPVRHGDDGINGYRSIGYFPGWAPTGEADYQVADLVRTGAIADLTHLNYAFGNVTTDLVCDITDAEVPDDGVDPGEPEGDPESDYLHLVDADDAVDGVADRPGQALAGNFNQLRKLKAVAPDLKVLISIGGWTWSDNFSDAVATPEGRERLVESCVDLYLRGNLPVRGDQGGEGVAAGIFDGIDIDWEWPAADGEHPSPRPDEDKENFLAFMELLRASMDRLGAETGEDYLLTGFAPAGWAPRTNGGWTDPRLASVVDFLNVQGYDYHGTWVADRTGHQGNLHKYRWPDSGDDWANWGLAADDLLAAYRAAGYDGSQVNLGLAAYGQGWSGVDDPTPGAPAGAAVGVRNYNLLRDVGEEYYDATAMAGYRWDGDEWWSLDTPRSVTDKAEFVATEGYGGAFFWDITGDFENELGGALAGTLRAATPGPLVPDGGAAPWYATGVYTAGDIVSHDGVEYRATWWTRDDTPGTGGRKDPWLAVGQHGDHPVEAEECAPAWSPDETYRRGDVVSRAGVNHVAMWWTRGDQPGTDPTSAWDAEVPCA</sequence>
<dbReference type="InterPro" id="IPR003610">
    <property type="entry name" value="CBM5/12"/>
</dbReference>
<dbReference type="PROSITE" id="PS51318">
    <property type="entry name" value="TAT"/>
    <property type="match status" value="1"/>
</dbReference>
<dbReference type="PROSITE" id="PS51910">
    <property type="entry name" value="GH18_2"/>
    <property type="match status" value="1"/>
</dbReference>
<dbReference type="Gene3D" id="3.10.50.10">
    <property type="match status" value="1"/>
</dbReference>
<dbReference type="SUPFAM" id="SSF51055">
    <property type="entry name" value="Carbohydrate binding domain"/>
    <property type="match status" value="2"/>
</dbReference>
<keyword evidence="5" id="KW-0119">Carbohydrate metabolism</keyword>
<evidence type="ECO:0000256" key="2">
    <source>
        <dbReference type="ARBA" id="ARBA00012729"/>
    </source>
</evidence>
<evidence type="ECO:0000313" key="11">
    <source>
        <dbReference type="EMBL" id="MBO0611093.1"/>
    </source>
</evidence>
<dbReference type="EMBL" id="JAFMPK010000048">
    <property type="protein sequence ID" value="MBO0611093.1"/>
    <property type="molecule type" value="Genomic_DNA"/>
</dbReference>
<evidence type="ECO:0000256" key="5">
    <source>
        <dbReference type="ARBA" id="ARBA00023277"/>
    </source>
</evidence>
<accession>A0ABS3IDR7</accession>
<dbReference type="InterPro" id="IPR017853">
    <property type="entry name" value="GH"/>
</dbReference>
<dbReference type="Pfam" id="PF00704">
    <property type="entry name" value="Glyco_hydro_18"/>
    <property type="match status" value="1"/>
</dbReference>
<name>A0ABS3IDR7_9MICO</name>
<organism evidence="11 12">
    <name type="scientific">Myceligenerans salitolerans</name>
    <dbReference type="NCBI Taxonomy" id="1230528"/>
    <lineage>
        <taxon>Bacteria</taxon>
        <taxon>Bacillati</taxon>
        <taxon>Actinomycetota</taxon>
        <taxon>Actinomycetes</taxon>
        <taxon>Micrococcales</taxon>
        <taxon>Promicromonosporaceae</taxon>
        <taxon>Myceligenerans</taxon>
    </lineage>
</organism>
<feature type="signal peptide" evidence="9">
    <location>
        <begin position="1"/>
        <end position="37"/>
    </location>
</feature>
<evidence type="ECO:0000313" key="12">
    <source>
        <dbReference type="Proteomes" id="UP000664617"/>
    </source>
</evidence>
<dbReference type="Gene3D" id="2.10.10.20">
    <property type="entry name" value="Carbohydrate-binding module superfamily 5/12"/>
    <property type="match status" value="2"/>
</dbReference>
<dbReference type="InterPro" id="IPR050314">
    <property type="entry name" value="Glycosyl_Hydrlase_18"/>
</dbReference>
<proteinExistence type="inferred from homology"/>
<dbReference type="EC" id="3.2.1.14" evidence="2"/>
<evidence type="ECO:0000256" key="4">
    <source>
        <dbReference type="ARBA" id="ARBA00023024"/>
    </source>
</evidence>
<dbReference type="RefSeq" id="WP_207277036.1">
    <property type="nucleotide sequence ID" value="NZ_JAFMPK010000048.1"/>
</dbReference>
<dbReference type="InterPro" id="IPR001223">
    <property type="entry name" value="Glyco_hydro18_cat"/>
</dbReference>
<evidence type="ECO:0000256" key="3">
    <source>
        <dbReference type="ARBA" id="ARBA00022801"/>
    </source>
</evidence>
<keyword evidence="6 7" id="KW-0326">Glycosidase</keyword>